<dbReference type="OrthoDB" id="9760371at2"/>
<dbReference type="InterPro" id="IPR004089">
    <property type="entry name" value="MCPsignal_dom"/>
</dbReference>
<evidence type="ECO:0000256" key="6">
    <source>
        <dbReference type="ARBA" id="ARBA00023136"/>
    </source>
</evidence>
<feature type="domain" description="Methyl-accepting transducer" evidence="11">
    <location>
        <begin position="405"/>
        <end position="662"/>
    </location>
</feature>
<feature type="transmembrane region" description="Helical" evidence="10">
    <location>
        <begin position="12"/>
        <end position="34"/>
    </location>
</feature>
<dbReference type="InterPro" id="IPR033479">
    <property type="entry name" value="dCache_1"/>
</dbReference>
<dbReference type="Gene3D" id="3.30.450.20">
    <property type="entry name" value="PAS domain"/>
    <property type="match status" value="1"/>
</dbReference>
<keyword evidence="9" id="KW-0175">Coiled coil</keyword>
<evidence type="ECO:0000313" key="13">
    <source>
        <dbReference type="EMBL" id="KRN88092.1"/>
    </source>
</evidence>
<dbReference type="GO" id="GO:0006935">
    <property type="term" value="P:chemotaxis"/>
    <property type="evidence" value="ECO:0007669"/>
    <property type="project" value="UniProtKB-KW"/>
</dbReference>
<evidence type="ECO:0000256" key="4">
    <source>
        <dbReference type="ARBA" id="ARBA00022692"/>
    </source>
</evidence>
<evidence type="ECO:0000256" key="7">
    <source>
        <dbReference type="ARBA" id="ARBA00023224"/>
    </source>
</evidence>
<dbReference type="PATRIC" id="fig|89059.3.peg.875"/>
<feature type="transmembrane region" description="Helical" evidence="10">
    <location>
        <begin position="288"/>
        <end position="311"/>
    </location>
</feature>
<dbReference type="Gene3D" id="1.10.287.950">
    <property type="entry name" value="Methyl-accepting chemotaxis protein"/>
    <property type="match status" value="1"/>
</dbReference>
<sequence>MASKKKVAKKSIQKYILPLLLLVALVPAIIMNLISYGNTRQQLIEKNDRLKVTAVNVLQRQQVDMRQDVTGQIASLEKRPELTNNVNLKDANRTLKIANGDAQGTITNLMYVNTDGTYAYSNFAMPKDMNILDQDWYQKAPTGHAYWSIPYEDPANHSYSASVSQKIIDKQGKAHVLAVTVSYSSVQKSVESMEIGNNGQAAVLTKAGRVLIKKNTGKSNNTFKAGKMINKTAVYKSVAASAKKKGTIKVPGGSQLNKVTFDKGNGTTDNWTIAQMNNSDLSAGTHHMLITLTISMLAIIILAVIISYYIAGVTKRALLILEKFFIDAGQGKMSYVPAVGEKIEYSKVPIERRAQKMTRADANGHEYNRVAASYNNMIASVTVLIGQTQQGAKNVSEQAASLLDLSKQTTTASEEIAQTITEIAEVTGSQAKETTESVDNVQKITAHIDNVNANMEELANSSKEASKVGQNNLDIMDKVNGNWSSEINEMQTLMSSVQEMDSDVQNITKIINVINDIARQTNLLALNASIEAASAGEAGKGFSVVAAEIRKLAEQSNDSTKEIESIIEQIRQQSTGLVKATTDSLESSEKQTGLITEAIKSTMNVYQHNEAMGANVQKIHEGTKEISETQKMILDKLESISASTQENAAGTEEVSANSEEVQATMDEFTQHVSTLEETAAQLQKLTGQFDLDN</sequence>
<evidence type="ECO:0000313" key="14">
    <source>
        <dbReference type="Proteomes" id="UP000051491"/>
    </source>
</evidence>
<dbReference type="Pfam" id="PF02743">
    <property type="entry name" value="dCache_1"/>
    <property type="match status" value="1"/>
</dbReference>
<keyword evidence="5 10" id="KW-1133">Transmembrane helix</keyword>
<evidence type="ECO:0000259" key="11">
    <source>
        <dbReference type="PROSITE" id="PS50111"/>
    </source>
</evidence>
<organism evidence="12">
    <name type="scientific">Ligilactobacillus acidipiscis</name>
    <dbReference type="NCBI Taxonomy" id="89059"/>
    <lineage>
        <taxon>Bacteria</taxon>
        <taxon>Bacillati</taxon>
        <taxon>Bacillota</taxon>
        <taxon>Bacilli</taxon>
        <taxon>Lactobacillales</taxon>
        <taxon>Lactobacillaceae</taxon>
        <taxon>Ligilactobacillus</taxon>
    </lineage>
</organism>
<keyword evidence="7 8" id="KW-0807">Transducer</keyword>
<dbReference type="PANTHER" id="PTHR32089">
    <property type="entry name" value="METHYL-ACCEPTING CHEMOTAXIS PROTEIN MCPB"/>
    <property type="match status" value="1"/>
</dbReference>
<evidence type="ECO:0000256" key="8">
    <source>
        <dbReference type="PROSITE-ProRule" id="PRU00284"/>
    </source>
</evidence>
<dbReference type="EMBL" id="KM886858">
    <property type="protein sequence ID" value="AJA33611.1"/>
    <property type="molecule type" value="Genomic_DNA"/>
</dbReference>
<reference evidence="12" key="1">
    <citation type="journal article" date="2014" name="Appl. Environ. Microbiol.">
        <title>Detection and genomic characterization of motility in Lactobacillus curvatus: confirmation of motility in a species outside the Lactobacillus salivarius clade.</title>
        <authorList>
            <person name="Cousin F.J."/>
            <person name="Lynch S.M."/>
            <person name="Harris H.M."/>
            <person name="McCann A."/>
            <person name="Lynch D.B."/>
            <person name="Neville B.A."/>
            <person name="Irisawa T."/>
            <person name="Okada S."/>
            <person name="Endo A."/>
            <person name="O'Toole P.W."/>
        </authorList>
    </citation>
    <scope>NUCLEOTIDE SEQUENCE</scope>
    <source>
        <strain evidence="12">KCTC 13900</strain>
    </source>
</reference>
<dbReference type="SUPFAM" id="SSF58104">
    <property type="entry name" value="Methyl-accepting chemotaxis protein (MCP) signaling domain"/>
    <property type="match status" value="1"/>
</dbReference>
<proteinExistence type="predicted"/>
<keyword evidence="6 10" id="KW-0472">Membrane</keyword>
<accession>A0A0A7REI3</accession>
<feature type="coiled-coil region" evidence="9">
    <location>
        <begin position="441"/>
        <end position="468"/>
    </location>
</feature>
<evidence type="ECO:0000256" key="1">
    <source>
        <dbReference type="ARBA" id="ARBA00004651"/>
    </source>
</evidence>
<dbReference type="GO" id="GO:0005886">
    <property type="term" value="C:plasma membrane"/>
    <property type="evidence" value="ECO:0007669"/>
    <property type="project" value="UniProtKB-SubCell"/>
</dbReference>
<dbReference type="RefSeq" id="WP_010498228.1">
    <property type="nucleotide sequence ID" value="NZ_JQBK01000002.1"/>
</dbReference>
<dbReference type="STRING" id="89059.LAC1533_1860"/>
<evidence type="ECO:0000313" key="12">
    <source>
        <dbReference type="EMBL" id="AJA33611.1"/>
    </source>
</evidence>
<evidence type="ECO:0000256" key="2">
    <source>
        <dbReference type="ARBA" id="ARBA00022475"/>
    </source>
</evidence>
<keyword evidence="3" id="KW-0145">Chemotaxis</keyword>
<dbReference type="EMBL" id="JQBK01000002">
    <property type="protein sequence ID" value="KRN88092.1"/>
    <property type="molecule type" value="Genomic_DNA"/>
</dbReference>
<dbReference type="AlphaFoldDB" id="A0A0A7REI3"/>
<evidence type="ECO:0000256" key="10">
    <source>
        <dbReference type="SAM" id="Phobius"/>
    </source>
</evidence>
<dbReference type="PROSITE" id="PS50111">
    <property type="entry name" value="CHEMOTAXIS_TRANSDUC_2"/>
    <property type="match status" value="1"/>
</dbReference>
<dbReference type="Proteomes" id="UP000051491">
    <property type="component" value="Unassembled WGS sequence"/>
</dbReference>
<name>A0A0A7REI3_9LACO</name>
<comment type="subcellular location">
    <subcellularLocation>
        <location evidence="1">Cell membrane</location>
        <topology evidence="1">Multi-pass membrane protein</topology>
    </subcellularLocation>
</comment>
<dbReference type="CDD" id="cd18773">
    <property type="entry name" value="PDC1_HK_sensor"/>
    <property type="match status" value="1"/>
</dbReference>
<keyword evidence="2" id="KW-1003">Cell membrane</keyword>
<dbReference type="Pfam" id="PF00015">
    <property type="entry name" value="MCPsignal"/>
    <property type="match status" value="1"/>
</dbReference>
<evidence type="ECO:0000256" key="3">
    <source>
        <dbReference type="ARBA" id="ARBA00022500"/>
    </source>
</evidence>
<keyword evidence="4 10" id="KW-0812">Transmembrane</keyword>
<evidence type="ECO:0000256" key="9">
    <source>
        <dbReference type="SAM" id="Coils"/>
    </source>
</evidence>
<dbReference type="PANTHER" id="PTHR32089:SF112">
    <property type="entry name" value="LYSOZYME-LIKE PROTEIN-RELATED"/>
    <property type="match status" value="1"/>
</dbReference>
<gene>
    <name evidence="12" type="primary">mcp2</name>
    <name evidence="13" type="ORF">IV43_GL000839</name>
</gene>
<evidence type="ECO:0000256" key="5">
    <source>
        <dbReference type="ARBA" id="ARBA00022989"/>
    </source>
</evidence>
<dbReference type="GO" id="GO:0007165">
    <property type="term" value="P:signal transduction"/>
    <property type="evidence" value="ECO:0007669"/>
    <property type="project" value="UniProtKB-KW"/>
</dbReference>
<dbReference type="SMART" id="SM00283">
    <property type="entry name" value="MA"/>
    <property type="match status" value="1"/>
</dbReference>
<reference evidence="13 14" key="2">
    <citation type="journal article" date="2015" name="Genome Announc.">
        <title>Expanding the biotechnology potential of lactobacilli through comparative genomics of 213 strains and associated genera.</title>
        <authorList>
            <person name="Sun Z."/>
            <person name="Harris H.M."/>
            <person name="McCann A."/>
            <person name="Guo C."/>
            <person name="Argimon S."/>
            <person name="Zhang W."/>
            <person name="Yang X."/>
            <person name="Jeffery I.B."/>
            <person name="Cooney J.C."/>
            <person name="Kagawa T.F."/>
            <person name="Liu W."/>
            <person name="Song Y."/>
            <person name="Salvetti E."/>
            <person name="Wrobel A."/>
            <person name="Rasinkangas P."/>
            <person name="Parkhill J."/>
            <person name="Rea M.C."/>
            <person name="O'Sullivan O."/>
            <person name="Ritari J."/>
            <person name="Douillard F.P."/>
            <person name="Paul Ross R."/>
            <person name="Yang R."/>
            <person name="Briner A.E."/>
            <person name="Felis G.E."/>
            <person name="de Vos W.M."/>
            <person name="Barrangou R."/>
            <person name="Klaenhammer T.R."/>
            <person name="Caufield P.W."/>
            <person name="Cui Y."/>
            <person name="Zhang H."/>
            <person name="O'Toole P.W."/>
        </authorList>
    </citation>
    <scope>NUCLEOTIDE SEQUENCE [LARGE SCALE GENOMIC DNA]</scope>
    <source>
        <strain evidence="13 14">DSM 15353</strain>
    </source>
</reference>
<protein>
    <submittedName>
        <fullName evidence="12">Methyl-accepting chemotaxis protein</fullName>
    </submittedName>
    <submittedName>
        <fullName evidence="13">Methyl-accepting chemotaxis sensory transducer</fullName>
    </submittedName>
</protein>